<evidence type="ECO:0000313" key="6">
    <source>
        <dbReference type="EMBL" id="TLD93699.1"/>
    </source>
</evidence>
<keyword evidence="4" id="KW-0804">Transcription</keyword>
<reference evidence="6" key="3">
    <citation type="submission" date="2018-04" db="EMBL/GenBank/DDBJ databases">
        <authorList>
            <person name="Sheh A."/>
            <person name="Shen Z."/>
            <person name="Mannion A.J."/>
            <person name="Fox J.G."/>
        </authorList>
    </citation>
    <scope>NUCLEOTIDE SEQUENCE</scope>
    <source>
        <strain evidence="6">MIT 97-6194</strain>
    </source>
</reference>
<dbReference type="Proteomes" id="UP000477070">
    <property type="component" value="Unassembled WGS sequence"/>
</dbReference>
<dbReference type="SUPFAM" id="SSF46785">
    <property type="entry name" value="Winged helix' DNA-binding domain"/>
    <property type="match status" value="1"/>
</dbReference>
<keyword evidence="2" id="KW-0805">Transcription regulation</keyword>
<gene>
    <name evidence="5" type="ORF">DCO61_09250</name>
    <name evidence="6" type="ORF">LS64_007850</name>
</gene>
<dbReference type="EMBL" id="JRMP02000012">
    <property type="protein sequence ID" value="TLD93699.1"/>
    <property type="molecule type" value="Genomic_DNA"/>
</dbReference>
<dbReference type="InterPro" id="IPR036388">
    <property type="entry name" value="WH-like_DNA-bd_sf"/>
</dbReference>
<evidence type="ECO:0000313" key="7">
    <source>
        <dbReference type="Proteomes" id="UP000029714"/>
    </source>
</evidence>
<sequence>MNKKQDLLVGIIQEYIKCKEPIGSVFLKEKRSICLSSATIRNYFKVLESEGALFQPHASSGRIPTTSALSTYWRGVLNYLLDSILCVNSTKLDSICRDYRIFCVIAPKESNELQEIIATKENFLILKFSRGEVVIKKSEAILRFLQPFINMDIADITRVSVEVGASDLALKLIALEQVDMAKNTAKYGVSNLKEILESSYFEQIFSGKIMLKKANGIYTSEFVPSGFVCVIHDVVNVDSKEKNKCARMLVFGSLLCDFEGFYTDLVA</sequence>
<evidence type="ECO:0000256" key="2">
    <source>
        <dbReference type="ARBA" id="ARBA00023015"/>
    </source>
</evidence>
<keyword evidence="1" id="KW-0678">Repressor</keyword>
<reference evidence="5 8" key="4">
    <citation type="submission" date="2019-12" db="EMBL/GenBank/DDBJ databases">
        <title>Multi-Generational Helicobacter saguini Isolates.</title>
        <authorList>
            <person name="Mannion A."/>
            <person name="Shen Z."/>
            <person name="Fox J.G."/>
        </authorList>
    </citation>
    <scope>NUCLEOTIDE SEQUENCE [LARGE SCALE GENOMIC DNA]</scope>
    <source>
        <strain evidence="5">16-048</strain>
        <strain evidence="8">16-048 (F4)</strain>
    </source>
</reference>
<proteinExistence type="predicted"/>
<dbReference type="InterPro" id="IPR036390">
    <property type="entry name" value="WH_DNA-bd_sf"/>
</dbReference>
<dbReference type="InterPro" id="IPR002571">
    <property type="entry name" value="HrcA"/>
</dbReference>
<evidence type="ECO:0000256" key="1">
    <source>
        <dbReference type="ARBA" id="ARBA00022491"/>
    </source>
</evidence>
<protein>
    <submittedName>
        <fullName evidence="6">Heat-inducible transcription repressor</fullName>
    </submittedName>
</protein>
<dbReference type="EMBL" id="QBIU01000002">
    <property type="protein sequence ID" value="MWV70178.1"/>
    <property type="molecule type" value="Genomic_DNA"/>
</dbReference>
<dbReference type="RefSeq" id="WP_034570363.1">
    <property type="nucleotide sequence ID" value="NZ_JRMP02000012.1"/>
</dbReference>
<keyword evidence="3" id="KW-0346">Stress response</keyword>
<dbReference type="Gene3D" id="1.10.10.10">
    <property type="entry name" value="Winged helix-like DNA-binding domain superfamily/Winged helix DNA-binding domain"/>
    <property type="match status" value="1"/>
</dbReference>
<dbReference type="AlphaFoldDB" id="A0A099B6H7"/>
<dbReference type="GO" id="GO:0045892">
    <property type="term" value="P:negative regulation of DNA-templated transcription"/>
    <property type="evidence" value="ECO:0007669"/>
    <property type="project" value="TreeGrafter"/>
</dbReference>
<dbReference type="STRING" id="1548018.LS64_02890"/>
<reference evidence="6 7" key="1">
    <citation type="journal article" date="2014" name="Genome Announc.">
        <title>Draft genome sequences of eight enterohepatic helicobacter species isolated from both laboratory and wild rodents.</title>
        <authorList>
            <person name="Sheh A."/>
            <person name="Shen Z."/>
            <person name="Fox J.G."/>
        </authorList>
    </citation>
    <scope>NUCLEOTIDE SEQUENCE [LARGE SCALE GENOMIC DNA]</scope>
    <source>
        <strain evidence="6 7">MIT 97-6194</strain>
    </source>
</reference>
<evidence type="ECO:0000256" key="3">
    <source>
        <dbReference type="ARBA" id="ARBA00023016"/>
    </source>
</evidence>
<dbReference type="GO" id="GO:0003677">
    <property type="term" value="F:DNA binding"/>
    <property type="evidence" value="ECO:0007669"/>
    <property type="project" value="InterPro"/>
</dbReference>
<evidence type="ECO:0000256" key="4">
    <source>
        <dbReference type="ARBA" id="ARBA00023163"/>
    </source>
</evidence>
<dbReference type="OrthoDB" id="9783139at2"/>
<reference evidence="6 7" key="2">
    <citation type="journal article" date="2016" name="Infect. Immun.">
        <title>Helicobacter saguini, a Novel Helicobacter Isolated from Cotton-Top Tamarins with Ulcerative Colitis, Has Proinflammatory Properties and Induces Typhlocolitis and Dysplasia in Gnotobiotic IL-10-/- Mice.</title>
        <authorList>
            <person name="Shen Z."/>
            <person name="Mannion A."/>
            <person name="Whary M.T."/>
            <person name="Muthupalani S."/>
            <person name="Sheh A."/>
            <person name="Feng Y."/>
            <person name="Gong G."/>
            <person name="Vandamme P."/>
            <person name="Holcombe H.R."/>
            <person name="Paster B.J."/>
            <person name="Fox J.G."/>
        </authorList>
    </citation>
    <scope>NUCLEOTIDE SEQUENCE [LARGE SCALE GENOMIC DNA]</scope>
    <source>
        <strain evidence="6 7">MIT 97-6194</strain>
    </source>
</reference>
<accession>A0A099B6H7</accession>
<dbReference type="Proteomes" id="UP000029714">
    <property type="component" value="Unassembled WGS sequence"/>
</dbReference>
<name>A0A099B6H7_9HELI</name>
<keyword evidence="7" id="KW-1185">Reference proteome</keyword>
<organism evidence="6 7">
    <name type="scientific">Helicobacter saguini</name>
    <dbReference type="NCBI Taxonomy" id="1548018"/>
    <lineage>
        <taxon>Bacteria</taxon>
        <taxon>Pseudomonadati</taxon>
        <taxon>Campylobacterota</taxon>
        <taxon>Epsilonproteobacteria</taxon>
        <taxon>Campylobacterales</taxon>
        <taxon>Helicobacteraceae</taxon>
        <taxon>Helicobacter</taxon>
    </lineage>
</organism>
<dbReference type="PANTHER" id="PTHR34824">
    <property type="entry name" value="HEAT-INDUCIBLE TRANSCRIPTION REPRESSOR HRCA"/>
    <property type="match status" value="1"/>
</dbReference>
<comment type="caution">
    <text evidence="6">The sequence shown here is derived from an EMBL/GenBank/DDBJ whole genome shotgun (WGS) entry which is preliminary data.</text>
</comment>
<evidence type="ECO:0000313" key="5">
    <source>
        <dbReference type="EMBL" id="MWV70178.1"/>
    </source>
</evidence>
<evidence type="ECO:0000313" key="8">
    <source>
        <dbReference type="Proteomes" id="UP000477070"/>
    </source>
</evidence>
<dbReference type="PANTHER" id="PTHR34824:SF1">
    <property type="entry name" value="HEAT-INDUCIBLE TRANSCRIPTION REPRESSOR HRCA"/>
    <property type="match status" value="1"/>
</dbReference>